<reference evidence="1 2" key="1">
    <citation type="submission" date="2016-12" db="EMBL/GenBank/DDBJ databases">
        <title>The new phylogeny of genus Mycobacterium.</title>
        <authorList>
            <person name="Tortoli E."/>
            <person name="Trovato A."/>
            <person name="Cirillo D.M."/>
        </authorList>
    </citation>
    <scope>NUCLEOTIDE SEQUENCE [LARGE SCALE GENOMIC DNA]</scope>
    <source>
        <strain evidence="1 2">DSM 45130</strain>
    </source>
</reference>
<evidence type="ECO:0000313" key="1">
    <source>
        <dbReference type="EMBL" id="ORA72845.1"/>
    </source>
</evidence>
<proteinExistence type="predicted"/>
<sequence length="139" mass="14302">MTPTTSRTHRLTAGALVGLAAIVALGTAGTASADDVTQEVKYTLQAGASIEVNVACPASARYLVNRRYDGAKGRIVPAGIDIAENGGVGVNMHAVSNNSESWSTGATGSATNWQTSPQDLTIKAHCSNNPNDGYPMGNR</sequence>
<comment type="caution">
    <text evidence="1">The sequence shown here is derived from an EMBL/GenBank/DDBJ whole genome shotgun (WGS) entry which is preliminary data.</text>
</comment>
<dbReference type="STRING" id="444597.BST26_04415"/>
<dbReference type="EMBL" id="MVHS01000006">
    <property type="protein sequence ID" value="ORA72845.1"/>
    <property type="molecule type" value="Genomic_DNA"/>
</dbReference>
<organism evidence="1 2">
    <name type="scientific">Mycolicibacterium insubricum</name>
    <dbReference type="NCBI Taxonomy" id="444597"/>
    <lineage>
        <taxon>Bacteria</taxon>
        <taxon>Bacillati</taxon>
        <taxon>Actinomycetota</taxon>
        <taxon>Actinomycetes</taxon>
        <taxon>Mycobacteriales</taxon>
        <taxon>Mycobacteriaceae</taxon>
        <taxon>Mycolicibacterium</taxon>
    </lineage>
</organism>
<dbReference type="AlphaFoldDB" id="A0A1X0DKI0"/>
<accession>A0A1X0DKI0</accession>
<name>A0A1X0DKI0_9MYCO</name>
<dbReference type="Proteomes" id="UP000192801">
    <property type="component" value="Unassembled WGS sequence"/>
</dbReference>
<keyword evidence="2" id="KW-1185">Reference proteome</keyword>
<evidence type="ECO:0000313" key="2">
    <source>
        <dbReference type="Proteomes" id="UP000192801"/>
    </source>
</evidence>
<dbReference type="RefSeq" id="WP_083029543.1">
    <property type="nucleotide sequence ID" value="NZ_AP022618.1"/>
</dbReference>
<gene>
    <name evidence="1" type="ORF">BST26_04415</name>
</gene>
<protein>
    <submittedName>
        <fullName evidence="1">Uncharacterized protein</fullName>
    </submittedName>
</protein>